<evidence type="ECO:0000256" key="8">
    <source>
        <dbReference type="ARBA" id="ARBA00022967"/>
    </source>
</evidence>
<feature type="domain" description="NADH:quinone oxidoreductase/Mrp antiporter transmembrane" evidence="18">
    <location>
        <begin position="89"/>
        <end position="363"/>
    </location>
</feature>
<feature type="transmembrane region" description="Helical" evidence="17">
    <location>
        <begin position="219"/>
        <end position="240"/>
    </location>
</feature>
<feature type="transmembrane region" description="Helical" evidence="17">
    <location>
        <begin position="544"/>
        <end position="561"/>
    </location>
</feature>
<evidence type="ECO:0000256" key="11">
    <source>
        <dbReference type="ARBA" id="ARBA00023027"/>
    </source>
</evidence>
<geneLocation type="mitochondrion" evidence="20"/>
<dbReference type="GO" id="GO:0015990">
    <property type="term" value="P:electron transport coupled proton transport"/>
    <property type="evidence" value="ECO:0007669"/>
    <property type="project" value="TreeGrafter"/>
</dbReference>
<evidence type="ECO:0000256" key="10">
    <source>
        <dbReference type="ARBA" id="ARBA00022989"/>
    </source>
</evidence>
<keyword evidence="4" id="KW-0813">Transport</keyword>
<keyword evidence="11" id="KW-0520">NAD</keyword>
<protein>
    <recommendedName>
        <fullName evidence="3">NADH-ubiquinone oxidoreductase chain 5</fullName>
        <ecNumber evidence="2">7.1.1.2</ecNumber>
    </recommendedName>
    <alternativeName>
        <fullName evidence="15">NADH dehydrogenase subunit 5</fullName>
    </alternativeName>
</protein>
<evidence type="ECO:0000256" key="4">
    <source>
        <dbReference type="ARBA" id="ARBA00022448"/>
    </source>
</evidence>
<dbReference type="AlphaFoldDB" id="A0A8F5CEY5"/>
<comment type="catalytic activity">
    <reaction evidence="16">
        <text>a ubiquinone + NADH + 5 H(+)(in) = a ubiquinol + NAD(+) + 4 H(+)(out)</text>
        <dbReference type="Rhea" id="RHEA:29091"/>
        <dbReference type="Rhea" id="RHEA-COMP:9565"/>
        <dbReference type="Rhea" id="RHEA-COMP:9566"/>
        <dbReference type="ChEBI" id="CHEBI:15378"/>
        <dbReference type="ChEBI" id="CHEBI:16389"/>
        <dbReference type="ChEBI" id="CHEBI:17976"/>
        <dbReference type="ChEBI" id="CHEBI:57540"/>
        <dbReference type="ChEBI" id="CHEBI:57945"/>
        <dbReference type="EC" id="7.1.1.2"/>
    </reaction>
</comment>
<evidence type="ECO:0000256" key="16">
    <source>
        <dbReference type="ARBA" id="ARBA00049551"/>
    </source>
</evidence>
<dbReference type="InterPro" id="IPR001750">
    <property type="entry name" value="ND/Mrp_TM"/>
</dbReference>
<keyword evidence="13 20" id="KW-0496">Mitochondrion</keyword>
<dbReference type="PRINTS" id="PR01434">
    <property type="entry name" value="NADHDHGNASE5"/>
</dbReference>
<dbReference type="GO" id="GO:0008137">
    <property type="term" value="F:NADH dehydrogenase (ubiquinone) activity"/>
    <property type="evidence" value="ECO:0007669"/>
    <property type="project" value="UniProtKB-EC"/>
</dbReference>
<feature type="transmembrane region" description="Helical" evidence="17">
    <location>
        <begin position="443"/>
        <end position="465"/>
    </location>
</feature>
<proteinExistence type="predicted"/>
<gene>
    <name evidence="20" type="primary">nad5</name>
</gene>
<evidence type="ECO:0000256" key="15">
    <source>
        <dbReference type="ARBA" id="ARBA00031027"/>
    </source>
</evidence>
<dbReference type="InterPro" id="IPR010934">
    <property type="entry name" value="NADH_DH_su5_C"/>
</dbReference>
<keyword evidence="12" id="KW-0830">Ubiquinone</keyword>
<dbReference type="PANTHER" id="PTHR42829">
    <property type="entry name" value="NADH-UBIQUINONE OXIDOREDUCTASE CHAIN 5"/>
    <property type="match status" value="1"/>
</dbReference>
<evidence type="ECO:0000256" key="2">
    <source>
        <dbReference type="ARBA" id="ARBA00012944"/>
    </source>
</evidence>
<sequence length="562" mass="63024">MFFFFYPFVEGGGVMAFEYSLSELSGVPLVLLFYVDWASVMFSMSVLFISGSVLFYCCFYMRGEVYPERFCWLVVLFVVFMNLFIFMPSVLGMMLGWDGLGVVSFALVSYYKNAESLAAGNITVLTGRIGDACLVVLIACSISNMSWHWFDMSFLLGFWVMTCVTVASMTKSAQVPFSAWLPAAMAAPTPVSALVHSSTLVTAGVYVLYRYYGCVYGSWMMYMVFVSLMTMALAGLVASVESDLKKVVAFSTMSQLGVMVMGISAASCKDVGMFHLLVHAFYKSLMFLCVGCVIYKGAGLQDSRFYSGLWFKMPIVGAWLIVACMSLSAIPYTSGFFSKHAVVEGCFNGEATHCITVITSLSVFFTSFYSFRMLGLMFVSYGFVNTCKSVVDKEGQGVGGNLYVFAPLFFLGFAALFVGHVLMKCFAFLNGYVFVPSCMKFTINLMNVLGCLMGFWCCFYFNMFSLSNISFSLKKTYILRFVKSHWFLPFLSGNVLASVFLVWGSRMYLFLEKGWLETWFWMNQLERFVESGKVLYASSHHPKIISLVFVFIVFFIVVSYFS</sequence>
<feature type="transmembrane region" description="Helical" evidence="17">
    <location>
        <begin position="316"/>
        <end position="337"/>
    </location>
</feature>
<evidence type="ECO:0000256" key="12">
    <source>
        <dbReference type="ARBA" id="ARBA00023075"/>
    </source>
</evidence>
<evidence type="ECO:0000256" key="1">
    <source>
        <dbReference type="ARBA" id="ARBA00004448"/>
    </source>
</evidence>
<feature type="transmembrane region" description="Helical" evidence="17">
    <location>
        <begin position="402"/>
        <end position="423"/>
    </location>
</feature>
<feature type="transmembrane region" description="Helical" evidence="17">
    <location>
        <begin position="247"/>
        <end position="267"/>
    </location>
</feature>
<keyword evidence="9" id="KW-0249">Electron transport</keyword>
<feature type="domain" description="NADH dehydrogenase subunit 5 C-terminal" evidence="19">
    <location>
        <begin position="369"/>
        <end position="557"/>
    </location>
</feature>
<evidence type="ECO:0000259" key="19">
    <source>
        <dbReference type="Pfam" id="PF06455"/>
    </source>
</evidence>
<keyword evidence="5" id="KW-0679">Respiratory chain</keyword>
<feature type="transmembrane region" description="Helical" evidence="17">
    <location>
        <begin position="273"/>
        <end position="295"/>
    </location>
</feature>
<comment type="subcellular location">
    <subcellularLocation>
        <location evidence="1">Mitochondrion inner membrane</location>
        <topology evidence="1">Multi-pass membrane protein</topology>
    </subcellularLocation>
</comment>
<feature type="transmembrane region" description="Helical" evidence="17">
    <location>
        <begin position="37"/>
        <end position="58"/>
    </location>
</feature>
<feature type="transmembrane region" description="Helical" evidence="17">
    <location>
        <begin position="486"/>
        <end position="511"/>
    </location>
</feature>
<evidence type="ECO:0000313" key="20">
    <source>
        <dbReference type="EMBL" id="QXJ42648.1"/>
    </source>
</evidence>
<feature type="transmembrane region" description="Helical" evidence="17">
    <location>
        <begin position="156"/>
        <end position="181"/>
    </location>
</feature>
<evidence type="ECO:0000256" key="14">
    <source>
        <dbReference type="ARBA" id="ARBA00023136"/>
    </source>
</evidence>
<dbReference type="EC" id="7.1.1.2" evidence="2"/>
<evidence type="ECO:0000256" key="9">
    <source>
        <dbReference type="ARBA" id="ARBA00022982"/>
    </source>
</evidence>
<evidence type="ECO:0000256" key="13">
    <source>
        <dbReference type="ARBA" id="ARBA00023128"/>
    </source>
</evidence>
<feature type="transmembrane region" description="Helical" evidence="17">
    <location>
        <begin position="70"/>
        <end position="87"/>
    </location>
</feature>
<dbReference type="Pfam" id="PF00361">
    <property type="entry name" value="Proton_antipo_M"/>
    <property type="match status" value="1"/>
</dbReference>
<reference evidence="20" key="1">
    <citation type="submission" date="2020-10" db="EMBL/GenBank/DDBJ databases">
        <authorList>
            <person name="Pu s."/>
            <person name="Huang b."/>
        </authorList>
    </citation>
    <scope>NUCLEOTIDE SEQUENCE</scope>
    <source>
        <tissue evidence="20">Muscle</tissue>
    </source>
</reference>
<accession>A0A8F5CEY5</accession>
<feature type="transmembrane region" description="Helical" evidence="17">
    <location>
        <begin position="357"/>
        <end position="381"/>
    </location>
</feature>
<name>A0A8F5CEY5_9BIVA</name>
<keyword evidence="10 17" id="KW-1133">Transmembrane helix</keyword>
<evidence type="ECO:0000256" key="6">
    <source>
        <dbReference type="ARBA" id="ARBA00022692"/>
    </source>
</evidence>
<keyword evidence="7" id="KW-0999">Mitochondrion inner membrane</keyword>
<dbReference type="Pfam" id="PF06455">
    <property type="entry name" value="NADH5_C"/>
    <property type="match status" value="1"/>
</dbReference>
<dbReference type="GO" id="GO:0042773">
    <property type="term" value="P:ATP synthesis coupled electron transport"/>
    <property type="evidence" value="ECO:0007669"/>
    <property type="project" value="InterPro"/>
</dbReference>
<evidence type="ECO:0000256" key="3">
    <source>
        <dbReference type="ARBA" id="ARBA00021096"/>
    </source>
</evidence>
<evidence type="ECO:0000259" key="18">
    <source>
        <dbReference type="Pfam" id="PF00361"/>
    </source>
</evidence>
<dbReference type="EMBL" id="MW175871">
    <property type="protein sequence ID" value="QXJ42648.1"/>
    <property type="molecule type" value="Genomic_DNA"/>
</dbReference>
<organism evidence="20">
    <name type="scientific">Dicyathifer mannii</name>
    <dbReference type="NCBI Taxonomy" id="2795839"/>
    <lineage>
        <taxon>Eukaryota</taxon>
        <taxon>Metazoa</taxon>
        <taxon>Spiralia</taxon>
        <taxon>Lophotrochozoa</taxon>
        <taxon>Mollusca</taxon>
        <taxon>Bivalvia</taxon>
        <taxon>Autobranchia</taxon>
        <taxon>Heteroconchia</taxon>
        <taxon>Euheterodonta</taxon>
        <taxon>Imparidentia</taxon>
        <taxon>Neoheterodontei</taxon>
        <taxon>Myida</taxon>
        <taxon>Pholadoidea</taxon>
        <taxon>Teredinidae</taxon>
        <taxon>Dicyathifer</taxon>
    </lineage>
</organism>
<evidence type="ECO:0000256" key="17">
    <source>
        <dbReference type="SAM" id="Phobius"/>
    </source>
</evidence>
<evidence type="ECO:0000256" key="5">
    <source>
        <dbReference type="ARBA" id="ARBA00022660"/>
    </source>
</evidence>
<evidence type="ECO:0000256" key="7">
    <source>
        <dbReference type="ARBA" id="ARBA00022792"/>
    </source>
</evidence>
<keyword evidence="6 17" id="KW-0812">Transmembrane</keyword>
<dbReference type="PANTHER" id="PTHR42829:SF2">
    <property type="entry name" value="NADH-UBIQUINONE OXIDOREDUCTASE CHAIN 5"/>
    <property type="match status" value="1"/>
</dbReference>
<keyword evidence="8" id="KW-1278">Translocase</keyword>
<dbReference type="GO" id="GO:0003954">
    <property type="term" value="F:NADH dehydrogenase activity"/>
    <property type="evidence" value="ECO:0007669"/>
    <property type="project" value="TreeGrafter"/>
</dbReference>
<keyword evidence="14 17" id="KW-0472">Membrane</keyword>
<dbReference type="GO" id="GO:0005743">
    <property type="term" value="C:mitochondrial inner membrane"/>
    <property type="evidence" value="ECO:0007669"/>
    <property type="project" value="UniProtKB-SubCell"/>
</dbReference>
<dbReference type="InterPro" id="IPR003945">
    <property type="entry name" value="NU5C-like"/>
</dbReference>